<comment type="subcellular location">
    <subcellularLocation>
        <location evidence="1 11">Secreted</location>
        <location evidence="1 11">Extracellular space</location>
        <location evidence="1 11">Apoplast</location>
    </subcellularLocation>
</comment>
<feature type="binding site" evidence="8">
    <location>
        <position position="102"/>
    </location>
    <ligand>
        <name>oxalate</name>
        <dbReference type="ChEBI" id="CHEBI:30623"/>
    </ligand>
</feature>
<feature type="binding site" evidence="9">
    <location>
        <position position="144"/>
    </location>
    <ligand>
        <name>Mn(2+)</name>
        <dbReference type="ChEBI" id="CHEBI:29035"/>
    </ligand>
</feature>
<evidence type="ECO:0000256" key="3">
    <source>
        <dbReference type="ARBA" id="ARBA00022523"/>
    </source>
</evidence>
<keyword evidence="5 8" id="KW-0479">Metal-binding</keyword>
<dbReference type="STRING" id="3885.V7AS36"/>
<feature type="binding site" evidence="9">
    <location>
        <position position="100"/>
    </location>
    <ligand>
        <name>Mn(2+)</name>
        <dbReference type="ChEBI" id="CHEBI:29035"/>
    </ligand>
</feature>
<keyword evidence="11" id="KW-0732">Signal</keyword>
<feature type="binding site" evidence="8">
    <location>
        <position position="106"/>
    </location>
    <ligand>
        <name>oxalate</name>
        <dbReference type="ChEBI" id="CHEBI:30623"/>
    </ligand>
</feature>
<dbReference type="InterPro" id="IPR001929">
    <property type="entry name" value="Germin"/>
</dbReference>
<evidence type="ECO:0000256" key="7">
    <source>
        <dbReference type="ARBA" id="ARBA00023211"/>
    </source>
</evidence>
<dbReference type="AlphaFoldDB" id="V7AS36"/>
<evidence type="ECO:0000259" key="12">
    <source>
        <dbReference type="SMART" id="SM00835"/>
    </source>
</evidence>
<dbReference type="PhylomeDB" id="V7AS36"/>
<evidence type="ECO:0000256" key="4">
    <source>
        <dbReference type="ARBA" id="ARBA00022525"/>
    </source>
</evidence>
<dbReference type="Pfam" id="PF00190">
    <property type="entry name" value="Cupin_1"/>
    <property type="match status" value="1"/>
</dbReference>
<feature type="binding site" evidence="9">
    <location>
        <position position="106"/>
    </location>
    <ligand>
        <name>Mn(2+)</name>
        <dbReference type="ChEBI" id="CHEBI:29035"/>
    </ligand>
</feature>
<proteinExistence type="inferred from homology"/>
<reference evidence="14" key="1">
    <citation type="journal article" date="2014" name="Nat. Genet.">
        <title>A reference genome for common bean and genome-wide analysis of dual domestications.</title>
        <authorList>
            <person name="Schmutz J."/>
            <person name="McClean P.E."/>
            <person name="Mamidi S."/>
            <person name="Wu G.A."/>
            <person name="Cannon S.B."/>
            <person name="Grimwood J."/>
            <person name="Jenkins J."/>
            <person name="Shu S."/>
            <person name="Song Q."/>
            <person name="Chavarro C."/>
            <person name="Torres-Torres M."/>
            <person name="Geffroy V."/>
            <person name="Moghaddam S.M."/>
            <person name="Gao D."/>
            <person name="Abernathy B."/>
            <person name="Barry K."/>
            <person name="Blair M."/>
            <person name="Brick M.A."/>
            <person name="Chovatia M."/>
            <person name="Gepts P."/>
            <person name="Goodstein D.M."/>
            <person name="Gonzales M."/>
            <person name="Hellsten U."/>
            <person name="Hyten D.L."/>
            <person name="Jia G."/>
            <person name="Kelly J.D."/>
            <person name="Kudrna D."/>
            <person name="Lee R."/>
            <person name="Richard M.M."/>
            <person name="Miklas P.N."/>
            <person name="Osorno J.M."/>
            <person name="Rodrigues J."/>
            <person name="Thareau V."/>
            <person name="Urrea C.A."/>
            <person name="Wang M."/>
            <person name="Yu Y."/>
            <person name="Zhang M."/>
            <person name="Wing R.A."/>
            <person name="Cregan P.B."/>
            <person name="Rokhsar D.S."/>
            <person name="Jackson S.A."/>
        </authorList>
    </citation>
    <scope>NUCLEOTIDE SEQUENCE [LARGE SCALE GENOMIC DNA]</scope>
    <source>
        <strain evidence="14">cv. G19833</strain>
    </source>
</reference>
<dbReference type="CDD" id="cd02241">
    <property type="entry name" value="cupin_OxOx"/>
    <property type="match status" value="1"/>
</dbReference>
<dbReference type="SUPFAM" id="SSF51182">
    <property type="entry name" value="RmlC-like cupins"/>
    <property type="match status" value="1"/>
</dbReference>
<dbReference type="PANTHER" id="PTHR31238">
    <property type="entry name" value="GERMIN-LIKE PROTEIN SUBFAMILY 3 MEMBER 3"/>
    <property type="match status" value="1"/>
</dbReference>
<evidence type="ECO:0000256" key="2">
    <source>
        <dbReference type="ARBA" id="ARBA00007456"/>
    </source>
</evidence>
<feature type="domain" description="Cupin type-1" evidence="12">
    <location>
        <begin position="58"/>
        <end position="196"/>
    </location>
</feature>
<dbReference type="PRINTS" id="PR00325">
    <property type="entry name" value="GERMIN"/>
</dbReference>
<evidence type="ECO:0000256" key="5">
    <source>
        <dbReference type="ARBA" id="ARBA00022723"/>
    </source>
</evidence>
<evidence type="ECO:0000256" key="9">
    <source>
        <dbReference type="PIRSR" id="PIRSR601929-2"/>
    </source>
</evidence>
<feature type="signal peptide" evidence="11">
    <location>
        <begin position="1"/>
        <end position="19"/>
    </location>
</feature>
<keyword evidence="6" id="KW-0325">Glycoprotein</keyword>
<dbReference type="EMBL" id="CM002297">
    <property type="protein sequence ID" value="ESW07433.1"/>
    <property type="molecule type" value="Genomic_DNA"/>
</dbReference>
<dbReference type="SMR" id="V7AS36"/>
<evidence type="ECO:0000256" key="11">
    <source>
        <dbReference type="RuleBase" id="RU366015"/>
    </source>
</evidence>
<keyword evidence="4 11" id="KW-0964">Secreted</keyword>
<dbReference type="Gramene" id="ESW07433">
    <property type="protein sequence ID" value="ESW07433"/>
    <property type="gene ID" value="PHAVU_010G129600g"/>
</dbReference>
<keyword evidence="3 11" id="KW-0052">Apoplast</keyword>
<dbReference type="GO" id="GO:0048046">
    <property type="term" value="C:apoplast"/>
    <property type="evidence" value="ECO:0007669"/>
    <property type="project" value="UniProtKB-SubCell"/>
</dbReference>
<feature type="chain" id="PRO_5019615830" description="Germin-like protein" evidence="11">
    <location>
        <begin position="20"/>
        <end position="206"/>
    </location>
</feature>
<feature type="binding site" evidence="9">
    <location>
        <position position="102"/>
    </location>
    <ligand>
        <name>Mn(2+)</name>
        <dbReference type="ChEBI" id="CHEBI:29035"/>
    </ligand>
</feature>
<protein>
    <recommendedName>
        <fullName evidence="11">Germin-like protein</fullName>
    </recommendedName>
</protein>
<dbReference type="Proteomes" id="UP000000226">
    <property type="component" value="Chromosome 10"/>
</dbReference>
<gene>
    <name evidence="13" type="ORF">PHAVU_010G129600g</name>
</gene>
<keyword evidence="10" id="KW-1015">Disulfide bond</keyword>
<dbReference type="InterPro" id="IPR006045">
    <property type="entry name" value="Cupin_1"/>
</dbReference>
<dbReference type="GO" id="GO:0030145">
    <property type="term" value="F:manganese ion binding"/>
    <property type="evidence" value="ECO:0007669"/>
    <property type="project" value="UniProtKB-UniRule"/>
</dbReference>
<dbReference type="SMART" id="SM00835">
    <property type="entry name" value="Cupin_1"/>
    <property type="match status" value="1"/>
</dbReference>
<dbReference type="Gene3D" id="2.60.120.10">
    <property type="entry name" value="Jelly Rolls"/>
    <property type="match status" value="1"/>
</dbReference>
<evidence type="ECO:0000256" key="8">
    <source>
        <dbReference type="PIRSR" id="PIRSR601929-1"/>
    </source>
</evidence>
<feature type="disulfide bond" evidence="10">
    <location>
        <begin position="26"/>
        <end position="41"/>
    </location>
</feature>
<dbReference type="OMA" id="TANDFKY"/>
<accession>V7AS36</accession>
<evidence type="ECO:0000256" key="6">
    <source>
        <dbReference type="ARBA" id="ARBA00023180"/>
    </source>
</evidence>
<evidence type="ECO:0000256" key="10">
    <source>
        <dbReference type="PIRSR" id="PIRSR601929-3"/>
    </source>
</evidence>
<evidence type="ECO:0000313" key="13">
    <source>
        <dbReference type="EMBL" id="ESW07433.1"/>
    </source>
</evidence>
<organism evidence="13 14">
    <name type="scientific">Phaseolus vulgaris</name>
    <name type="common">Kidney bean</name>
    <name type="synonym">French bean</name>
    <dbReference type="NCBI Taxonomy" id="3885"/>
    <lineage>
        <taxon>Eukaryota</taxon>
        <taxon>Viridiplantae</taxon>
        <taxon>Streptophyta</taxon>
        <taxon>Embryophyta</taxon>
        <taxon>Tracheophyta</taxon>
        <taxon>Spermatophyta</taxon>
        <taxon>Magnoliopsida</taxon>
        <taxon>eudicotyledons</taxon>
        <taxon>Gunneridae</taxon>
        <taxon>Pentapetalae</taxon>
        <taxon>rosids</taxon>
        <taxon>fabids</taxon>
        <taxon>Fabales</taxon>
        <taxon>Fabaceae</taxon>
        <taxon>Papilionoideae</taxon>
        <taxon>50 kb inversion clade</taxon>
        <taxon>NPAAA clade</taxon>
        <taxon>indigoferoid/millettioid clade</taxon>
        <taxon>Phaseoleae</taxon>
        <taxon>Phaseolus</taxon>
    </lineage>
</organism>
<keyword evidence="14" id="KW-1185">Reference proteome</keyword>
<sequence>MNTIVILLLCALVSSTSHAANLQEFCVADLKGPDSPSGYQCKPANRVTAQDFKCTLGPGISIPDNVKIYPCTVRQVHSLNGLGISAGRVEIEKGGSFPVHTHAANEILIMVKGEMTVGILTPTRAFVNRVKEGELVVIPDALQHYLVNSGNEKAVAYATYSSPNPRIDFLYQILFANNVSTATIAQTTFLEEPQVRRLKARFGGTN</sequence>
<dbReference type="OrthoDB" id="1420543at2759"/>
<keyword evidence="7 8" id="KW-0464">Manganese</keyword>
<dbReference type="InterPro" id="IPR011051">
    <property type="entry name" value="RmlC_Cupin_sf"/>
</dbReference>
<dbReference type="eggNOG" id="ENOG502QT7C">
    <property type="taxonomic scope" value="Eukaryota"/>
</dbReference>
<comment type="similarity">
    <text evidence="2 11">Belongs to the germin family.</text>
</comment>
<dbReference type="InterPro" id="IPR014710">
    <property type="entry name" value="RmlC-like_jellyroll"/>
</dbReference>
<evidence type="ECO:0000313" key="14">
    <source>
        <dbReference type="Proteomes" id="UP000000226"/>
    </source>
</evidence>
<name>V7AS36_PHAVU</name>
<evidence type="ECO:0000256" key="1">
    <source>
        <dbReference type="ARBA" id="ARBA00004271"/>
    </source>
</evidence>